<evidence type="ECO:0000256" key="11">
    <source>
        <dbReference type="ARBA" id="ARBA00022840"/>
    </source>
</evidence>
<dbReference type="PROSITE" id="PS01187">
    <property type="entry name" value="EGF_CA"/>
    <property type="match status" value="2"/>
</dbReference>
<evidence type="ECO:0000256" key="16">
    <source>
        <dbReference type="ARBA" id="ARBA00058961"/>
    </source>
</evidence>
<keyword evidence="15" id="KW-0325">Glycoprotein</keyword>
<comment type="caution">
    <text evidence="20">The sequence shown here is derived from an EMBL/GenBank/DDBJ whole genome shotgun (WGS) entry which is preliminary data.</text>
</comment>
<dbReference type="EMBL" id="RWGY01000005">
    <property type="protein sequence ID" value="TVU43466.1"/>
    <property type="molecule type" value="Genomic_DNA"/>
</dbReference>
<keyword evidence="7 18" id="KW-0732">Signal</keyword>
<dbReference type="GO" id="GO:0005509">
    <property type="term" value="F:calcium ion binding"/>
    <property type="evidence" value="ECO:0007669"/>
    <property type="project" value="InterPro"/>
</dbReference>
<keyword evidence="4" id="KW-0597">Phosphoprotein</keyword>
<evidence type="ECO:0000256" key="5">
    <source>
        <dbReference type="ARBA" id="ARBA00022679"/>
    </source>
</evidence>
<dbReference type="InterPro" id="IPR049883">
    <property type="entry name" value="NOTCH1_EGF-like"/>
</dbReference>
<evidence type="ECO:0000256" key="10">
    <source>
        <dbReference type="ARBA" id="ARBA00022777"/>
    </source>
</evidence>
<dbReference type="GO" id="GO:0005524">
    <property type="term" value="F:ATP binding"/>
    <property type="evidence" value="ECO:0007669"/>
    <property type="project" value="UniProtKB-UniRule"/>
</dbReference>
<evidence type="ECO:0000256" key="7">
    <source>
        <dbReference type="ARBA" id="ARBA00022729"/>
    </source>
</evidence>
<dbReference type="SUPFAM" id="SSF56112">
    <property type="entry name" value="Protein kinase-like (PK-like)"/>
    <property type="match status" value="1"/>
</dbReference>
<keyword evidence="21" id="KW-1185">Reference proteome</keyword>
<gene>
    <name evidence="20" type="ORF">EJB05_09941</name>
</gene>
<keyword evidence="10" id="KW-0418">Kinase</keyword>
<dbReference type="InterPro" id="IPR000742">
    <property type="entry name" value="EGF"/>
</dbReference>
<evidence type="ECO:0000256" key="15">
    <source>
        <dbReference type="ARBA" id="ARBA00023180"/>
    </source>
</evidence>
<dbReference type="PROSITE" id="PS00107">
    <property type="entry name" value="PROTEIN_KINASE_ATP"/>
    <property type="match status" value="1"/>
</dbReference>
<dbReference type="GO" id="GO:0030247">
    <property type="term" value="F:polysaccharide binding"/>
    <property type="evidence" value="ECO:0007669"/>
    <property type="project" value="InterPro"/>
</dbReference>
<keyword evidence="6" id="KW-0812">Transmembrane</keyword>
<evidence type="ECO:0000259" key="19">
    <source>
        <dbReference type="PROSITE" id="PS50011"/>
    </source>
</evidence>
<keyword evidence="8" id="KW-0677">Repeat</keyword>
<dbReference type="Gramene" id="TVU43466">
    <property type="protein sequence ID" value="TVU43466"/>
    <property type="gene ID" value="EJB05_09941"/>
</dbReference>
<dbReference type="InterPro" id="IPR008271">
    <property type="entry name" value="Ser/Thr_kinase_AS"/>
</dbReference>
<comment type="subcellular location">
    <subcellularLocation>
        <location evidence="1">Membrane</location>
        <topology evidence="1">Single-pass type I membrane protein</topology>
    </subcellularLocation>
</comment>
<dbReference type="InterPro" id="IPR018097">
    <property type="entry name" value="EGF_Ca-bd_CS"/>
</dbReference>
<keyword evidence="14" id="KW-1015">Disulfide bond</keyword>
<keyword evidence="13" id="KW-0472">Membrane</keyword>
<keyword evidence="3" id="KW-0245">EGF-like domain</keyword>
<dbReference type="AlphaFoldDB" id="A0A5J9W684"/>
<dbReference type="SMART" id="SM00179">
    <property type="entry name" value="EGF_CA"/>
    <property type="match status" value="2"/>
</dbReference>
<dbReference type="Gene3D" id="2.10.25.10">
    <property type="entry name" value="Laminin"/>
    <property type="match status" value="3"/>
</dbReference>
<dbReference type="PROSITE" id="PS00010">
    <property type="entry name" value="ASX_HYDROXYL"/>
    <property type="match status" value="1"/>
</dbReference>
<dbReference type="InterPro" id="IPR025287">
    <property type="entry name" value="WAK_GUB"/>
</dbReference>
<dbReference type="Pfam" id="PF13947">
    <property type="entry name" value="GUB_WAK_bind"/>
    <property type="match status" value="2"/>
</dbReference>
<evidence type="ECO:0000256" key="4">
    <source>
        <dbReference type="ARBA" id="ARBA00022553"/>
    </source>
</evidence>
<keyword evidence="12" id="KW-1133">Transmembrane helix</keyword>
<dbReference type="InterPro" id="IPR011009">
    <property type="entry name" value="Kinase-like_dom_sf"/>
</dbReference>
<dbReference type="InterPro" id="IPR001881">
    <property type="entry name" value="EGF-like_Ca-bd_dom"/>
</dbReference>
<dbReference type="InterPro" id="IPR000719">
    <property type="entry name" value="Prot_kinase_dom"/>
</dbReference>
<keyword evidence="9 17" id="KW-0547">Nucleotide-binding</keyword>
<dbReference type="InterPro" id="IPR017441">
    <property type="entry name" value="Protein_kinase_ATP_BS"/>
</dbReference>
<reference evidence="20 21" key="1">
    <citation type="journal article" date="2019" name="Sci. Rep.">
        <title>A high-quality genome of Eragrostis curvula grass provides insights into Poaceae evolution and supports new strategies to enhance forage quality.</title>
        <authorList>
            <person name="Carballo J."/>
            <person name="Santos B.A.C.M."/>
            <person name="Zappacosta D."/>
            <person name="Garbus I."/>
            <person name="Selva J.P."/>
            <person name="Gallo C.A."/>
            <person name="Diaz A."/>
            <person name="Albertini E."/>
            <person name="Caccamo M."/>
            <person name="Echenique V."/>
        </authorList>
    </citation>
    <scope>NUCLEOTIDE SEQUENCE [LARGE SCALE GENOMIC DNA]</scope>
    <source>
        <strain evidence="21">cv. Victoria</strain>
        <tissue evidence="20">Leaf</tissue>
    </source>
</reference>
<dbReference type="OrthoDB" id="681832at2759"/>
<evidence type="ECO:0000256" key="18">
    <source>
        <dbReference type="SAM" id="SignalP"/>
    </source>
</evidence>
<feature type="signal peptide" evidence="18">
    <location>
        <begin position="1"/>
        <end position="30"/>
    </location>
</feature>
<dbReference type="FunFam" id="2.10.25.10:FF:000355">
    <property type="entry name" value="Wall-associated receptor kinase 3"/>
    <property type="match status" value="1"/>
</dbReference>
<feature type="domain" description="Protein kinase" evidence="19">
    <location>
        <begin position="822"/>
        <end position="1087"/>
    </location>
</feature>
<organism evidence="20 21">
    <name type="scientific">Eragrostis curvula</name>
    <name type="common">weeping love grass</name>
    <dbReference type="NCBI Taxonomy" id="38414"/>
    <lineage>
        <taxon>Eukaryota</taxon>
        <taxon>Viridiplantae</taxon>
        <taxon>Streptophyta</taxon>
        <taxon>Embryophyta</taxon>
        <taxon>Tracheophyta</taxon>
        <taxon>Spermatophyta</taxon>
        <taxon>Magnoliopsida</taxon>
        <taxon>Liliopsida</taxon>
        <taxon>Poales</taxon>
        <taxon>Poaceae</taxon>
        <taxon>PACMAD clade</taxon>
        <taxon>Chloridoideae</taxon>
        <taxon>Eragrostideae</taxon>
        <taxon>Eragrostidinae</taxon>
        <taxon>Eragrostis</taxon>
    </lineage>
</organism>
<dbReference type="Proteomes" id="UP000324897">
    <property type="component" value="Unassembled WGS sequence"/>
</dbReference>
<evidence type="ECO:0000256" key="13">
    <source>
        <dbReference type="ARBA" id="ARBA00023136"/>
    </source>
</evidence>
<dbReference type="SUPFAM" id="SSF57196">
    <property type="entry name" value="EGF/Laminin"/>
    <property type="match status" value="1"/>
</dbReference>
<dbReference type="SMART" id="SM00181">
    <property type="entry name" value="EGF"/>
    <property type="match status" value="3"/>
</dbReference>
<evidence type="ECO:0000256" key="8">
    <source>
        <dbReference type="ARBA" id="ARBA00022737"/>
    </source>
</evidence>
<feature type="non-terminal residue" evidence="20">
    <location>
        <position position="1"/>
    </location>
</feature>
<sequence>MALSSAAALVRATTLLLAAAAAALQLSAAAAPPAPIGLPGCNTTCGNVSVPYPFGFGPSRCYREGFNLTCDTTSHGSPRLLLGDRSLRVVDIFTNNATVRVLRDGSMIKGADNVTSAGLSLTFAPMFAGGHYLMSAKGNELVLFGCDLLATLVAGNIRADSTDDPRVTGCVSFYPPFDASLNINGHYCSGLGCCQVSFPGFVGSKMFTELHLRLLEKRSAILGQREADSFVSVFLAEEGWLDKEGEHRLKINTDPLIFLDKDIPLILRWDIMKGLPESDEYYHTKNKMKKPDPSTGDCPLNVASLCISNYSLCSNDYNNVNMCQCEVGYDGNPYVAGGCQDIDECKHPQDYGCFGECTNTEGSFECRCPSGTIGDATIGGGCFKTAISSSTDALRLAGMPPVPIGRPNCNITCGDVHVPYPFGFGPSGCYLPGFNLTCDARHKPPRLLLGGGNSTFQVDGIFLNNFEFTVRVIHDTNFDFTNVTYVFDNRTYIDELEFYAGIRFPEIHYPYMLSTRNEFIVTGCNVEATLHGEYSNTTGTYDGIISSCVSNCTSDTNGIERIFHTDNEYCSGRDGCCHVPIPPGSKPKKVNFRKLDPGLVPYILPPLAFVAEEGQIDRWYMIFNRSNAYYFPDWSIVTGSRLEYIYRASQVPISLRRVVKQHVPTSAQSDCQRKNGSYICYCKEGFYGNPYIIGGCHDIDECKIPSIRDACFGKCKNLDGSYKCQCPRGTHGDPNKLNGCVKILTGLKIGLLSASGPVLLLLILGVNFALRKVKQHRIKLQKQKYFKQNRGQLLQQLVSQRADIAERMVVPLEELEKATNNFDQSRKLGGGGHGTVYKGILLDLHVVAIKKSKVEVHRVQREIDDFIHEVSILSQINHRNVVKLLGCCLETQVPLLVYEFISNGTLHSHLHKKDTTGSLPWKDRLRIASETAKAIAYLHSSVSIPIIHRDIKSANILLDDALTARYILEDQNEATMTAVQGTLGYLDPIYYSTGQMTEMCDVYSFGVVLMELLTRKAPNSFQEGNGLVGEFNALLTEGNLAQILDPQVVAEGGTEVDEVAALAASCTKSRGEERPTMRQVEMALEAFQKAKDPGPENVGMRNSEGNIARNHLLTRRRTDTVEGTRQYSLEKEFLMSASFPR</sequence>
<dbReference type="Gene3D" id="3.30.200.20">
    <property type="entry name" value="Phosphorylase Kinase, domain 1"/>
    <property type="match status" value="1"/>
</dbReference>
<dbReference type="PANTHER" id="PTHR27005">
    <property type="entry name" value="WALL-ASSOCIATED RECEPTOR KINASE-LIKE 21"/>
    <property type="match status" value="1"/>
</dbReference>
<dbReference type="FunFam" id="2.10.25.10:FF:000038">
    <property type="entry name" value="Fibrillin 2"/>
    <property type="match status" value="1"/>
</dbReference>
<keyword evidence="2" id="KW-0723">Serine/threonine-protein kinase</keyword>
<evidence type="ECO:0000256" key="3">
    <source>
        <dbReference type="ARBA" id="ARBA00022536"/>
    </source>
</evidence>
<evidence type="ECO:0000256" key="2">
    <source>
        <dbReference type="ARBA" id="ARBA00022527"/>
    </source>
</evidence>
<name>A0A5J9W684_9POAL</name>
<evidence type="ECO:0000256" key="1">
    <source>
        <dbReference type="ARBA" id="ARBA00004479"/>
    </source>
</evidence>
<dbReference type="GO" id="GO:0004674">
    <property type="term" value="F:protein serine/threonine kinase activity"/>
    <property type="evidence" value="ECO:0007669"/>
    <property type="project" value="UniProtKB-KW"/>
</dbReference>
<dbReference type="FunFam" id="3.30.200.20:FF:000043">
    <property type="entry name" value="Wall-associated receptor kinase 2"/>
    <property type="match status" value="1"/>
</dbReference>
<accession>A0A5J9W684</accession>
<evidence type="ECO:0000256" key="9">
    <source>
        <dbReference type="ARBA" id="ARBA00022741"/>
    </source>
</evidence>
<evidence type="ECO:0000256" key="6">
    <source>
        <dbReference type="ARBA" id="ARBA00022692"/>
    </source>
</evidence>
<evidence type="ECO:0000256" key="14">
    <source>
        <dbReference type="ARBA" id="ARBA00023157"/>
    </source>
</evidence>
<dbReference type="FunFam" id="1.10.510.10:FF:000084">
    <property type="entry name" value="Wall-associated receptor kinase 2"/>
    <property type="match status" value="1"/>
</dbReference>
<dbReference type="Gene3D" id="1.10.510.10">
    <property type="entry name" value="Transferase(Phosphotransferase) domain 1"/>
    <property type="match status" value="1"/>
</dbReference>
<comment type="function">
    <text evidence="16">Serine/threonine-protein kinase that may function as a signaling receptor of extracellular matrix component. Binding to pectin may have significance in the control of cell expansion, morphogenesis and development.</text>
</comment>
<dbReference type="InterPro" id="IPR045274">
    <property type="entry name" value="WAK-like"/>
</dbReference>
<dbReference type="PROSITE" id="PS00108">
    <property type="entry name" value="PROTEIN_KINASE_ST"/>
    <property type="match status" value="1"/>
</dbReference>
<dbReference type="PANTHER" id="PTHR27005:SF215">
    <property type="entry name" value="OS09G0562600 PROTEIN"/>
    <property type="match status" value="1"/>
</dbReference>
<evidence type="ECO:0000256" key="17">
    <source>
        <dbReference type="PROSITE-ProRule" id="PRU10141"/>
    </source>
</evidence>
<proteinExistence type="predicted"/>
<evidence type="ECO:0000256" key="12">
    <source>
        <dbReference type="ARBA" id="ARBA00022989"/>
    </source>
</evidence>
<dbReference type="GO" id="GO:0005886">
    <property type="term" value="C:plasma membrane"/>
    <property type="evidence" value="ECO:0007669"/>
    <property type="project" value="TreeGrafter"/>
</dbReference>
<keyword evidence="11 17" id="KW-0067">ATP-binding</keyword>
<evidence type="ECO:0000313" key="20">
    <source>
        <dbReference type="EMBL" id="TVU43466.1"/>
    </source>
</evidence>
<dbReference type="Pfam" id="PF07714">
    <property type="entry name" value="PK_Tyr_Ser-Thr"/>
    <property type="match status" value="1"/>
</dbReference>
<dbReference type="SMART" id="SM00220">
    <property type="entry name" value="S_TKc"/>
    <property type="match status" value="1"/>
</dbReference>
<dbReference type="Pfam" id="PF07645">
    <property type="entry name" value="EGF_CA"/>
    <property type="match status" value="2"/>
</dbReference>
<evidence type="ECO:0000313" key="21">
    <source>
        <dbReference type="Proteomes" id="UP000324897"/>
    </source>
</evidence>
<feature type="binding site" evidence="17">
    <location>
        <position position="851"/>
    </location>
    <ligand>
        <name>ATP</name>
        <dbReference type="ChEBI" id="CHEBI:30616"/>
    </ligand>
</feature>
<keyword evidence="5" id="KW-0808">Transferase</keyword>
<dbReference type="PROSITE" id="PS50011">
    <property type="entry name" value="PROTEIN_KINASE_DOM"/>
    <property type="match status" value="1"/>
</dbReference>
<dbReference type="CDD" id="cd00054">
    <property type="entry name" value="EGF_CA"/>
    <property type="match status" value="2"/>
</dbReference>
<dbReference type="InterPro" id="IPR001245">
    <property type="entry name" value="Ser-Thr/Tyr_kinase_cat_dom"/>
</dbReference>
<protein>
    <recommendedName>
        <fullName evidence="19">Protein kinase domain-containing protein</fullName>
    </recommendedName>
</protein>
<feature type="chain" id="PRO_5023809358" description="Protein kinase domain-containing protein" evidence="18">
    <location>
        <begin position="31"/>
        <end position="1141"/>
    </location>
</feature>
<dbReference type="InterPro" id="IPR000152">
    <property type="entry name" value="EGF-type_Asp/Asn_hydroxyl_site"/>
</dbReference>
<dbReference type="GO" id="GO:0007166">
    <property type="term" value="P:cell surface receptor signaling pathway"/>
    <property type="evidence" value="ECO:0007669"/>
    <property type="project" value="InterPro"/>
</dbReference>